<protein>
    <submittedName>
        <fullName evidence="2">TAF4 domain-containing protein</fullName>
    </submittedName>
</protein>
<reference evidence="2" key="1">
    <citation type="submission" date="2016-11" db="UniProtKB">
        <authorList>
            <consortium name="WormBaseParasite"/>
        </authorList>
    </citation>
    <scope>IDENTIFICATION</scope>
    <source>
        <strain evidence="2">KR3021</strain>
    </source>
</reference>
<evidence type="ECO:0000313" key="1">
    <source>
        <dbReference type="Proteomes" id="UP000095286"/>
    </source>
</evidence>
<organism evidence="1 2">
    <name type="scientific">Rhabditophanes sp. KR3021</name>
    <dbReference type="NCBI Taxonomy" id="114890"/>
    <lineage>
        <taxon>Eukaryota</taxon>
        <taxon>Metazoa</taxon>
        <taxon>Ecdysozoa</taxon>
        <taxon>Nematoda</taxon>
        <taxon>Chromadorea</taxon>
        <taxon>Rhabditida</taxon>
        <taxon>Tylenchina</taxon>
        <taxon>Panagrolaimomorpha</taxon>
        <taxon>Strongyloidoidea</taxon>
        <taxon>Alloionematidae</taxon>
        <taxon>Rhabditophanes</taxon>
    </lineage>
</organism>
<proteinExistence type="predicted"/>
<name>A0AC35UEL4_9BILA</name>
<accession>A0AC35UEL4</accession>
<dbReference type="Proteomes" id="UP000095286">
    <property type="component" value="Unplaced"/>
</dbReference>
<dbReference type="WBParaSite" id="RSKR_0001069000.1">
    <property type="protein sequence ID" value="RSKR_0001069000.1"/>
    <property type="gene ID" value="RSKR_0001069000"/>
</dbReference>
<evidence type="ECO:0000313" key="2">
    <source>
        <dbReference type="WBParaSite" id="RSKR_0001069000.1"/>
    </source>
</evidence>
<sequence length="308" mass="35462">MIPQYDIPQNNFLQSILQQSSMPQNDISQSIMSQKNLPRRIMPHNVIPRNSLPQYNVPQYKMSQCNVSQNNVPQNSNVLRQKVKELKPPPRLCMFKKFSSLLNSNAIASRIAAKLPGEGAVYGKVVYNITKAVESKMIHLLRQLSIAAEHRLENSKLNPFYVEAGNCKKQIHFLEEIDKKQHENMLLRQRQSLLKARKYKPAADPDHVKAREIIQNEKSFSLFNSTNATAMAALTTTKTRKRSWGSDNPFDRNQESGYRTVATHRPRKKRITMKDLRFLFETDSALKRSHLRHNIVMTSQDAGIQQLL</sequence>